<feature type="transmembrane region" description="Helical" evidence="1">
    <location>
        <begin position="6"/>
        <end position="30"/>
    </location>
</feature>
<keyword evidence="3" id="KW-1185">Reference proteome</keyword>
<evidence type="ECO:0000313" key="2">
    <source>
        <dbReference type="EMBL" id="ACU73131.1"/>
    </source>
</evidence>
<dbReference type="KEGG" id="cai:Caci_4267"/>
<feature type="transmembrane region" description="Helical" evidence="1">
    <location>
        <begin position="142"/>
        <end position="163"/>
    </location>
</feature>
<dbReference type="GO" id="GO:0016020">
    <property type="term" value="C:membrane"/>
    <property type="evidence" value="ECO:0007669"/>
    <property type="project" value="TreeGrafter"/>
</dbReference>
<feature type="transmembrane region" description="Helical" evidence="1">
    <location>
        <begin position="204"/>
        <end position="232"/>
    </location>
</feature>
<dbReference type="PANTHER" id="PTHR32251">
    <property type="entry name" value="3-OXO-5-ALPHA-STEROID 4-DEHYDROGENASE"/>
    <property type="match status" value="1"/>
</dbReference>
<dbReference type="EMBL" id="CP001700">
    <property type="protein sequence ID" value="ACU73131.1"/>
    <property type="molecule type" value="Genomic_DNA"/>
</dbReference>
<feature type="transmembrane region" description="Helical" evidence="1">
    <location>
        <begin position="112"/>
        <end position="130"/>
    </location>
</feature>
<reference evidence="2 3" key="1">
    <citation type="journal article" date="2009" name="Stand. Genomic Sci.">
        <title>Complete genome sequence of Catenulispora acidiphila type strain (ID 139908).</title>
        <authorList>
            <person name="Copeland A."/>
            <person name="Lapidus A."/>
            <person name="Glavina Del Rio T."/>
            <person name="Nolan M."/>
            <person name="Lucas S."/>
            <person name="Chen F."/>
            <person name="Tice H."/>
            <person name="Cheng J.F."/>
            <person name="Bruce D."/>
            <person name="Goodwin L."/>
            <person name="Pitluck S."/>
            <person name="Mikhailova N."/>
            <person name="Pati A."/>
            <person name="Ivanova N."/>
            <person name="Mavromatis K."/>
            <person name="Chen A."/>
            <person name="Palaniappan K."/>
            <person name="Chain P."/>
            <person name="Land M."/>
            <person name="Hauser L."/>
            <person name="Chang Y.J."/>
            <person name="Jeffries C.D."/>
            <person name="Chertkov O."/>
            <person name="Brettin T."/>
            <person name="Detter J.C."/>
            <person name="Han C."/>
            <person name="Ali Z."/>
            <person name="Tindall B.J."/>
            <person name="Goker M."/>
            <person name="Bristow J."/>
            <person name="Eisen J.A."/>
            <person name="Markowitz V."/>
            <person name="Hugenholtz P."/>
            <person name="Kyrpides N.C."/>
            <person name="Klenk H.P."/>
        </authorList>
    </citation>
    <scope>NUCLEOTIDE SEQUENCE [LARGE SCALE GENOMIC DNA]</scope>
    <source>
        <strain evidence="3">DSM 44928 / JCM 14897 / NBRC 102108 / NRRL B-24433 / ID139908</strain>
    </source>
</reference>
<keyword evidence="1" id="KW-1133">Transmembrane helix</keyword>
<dbReference type="OrthoDB" id="9779233at2"/>
<keyword evidence="1" id="KW-0472">Membrane</keyword>
<dbReference type="InterPro" id="IPR010721">
    <property type="entry name" value="UstE-like"/>
</dbReference>
<evidence type="ECO:0000313" key="3">
    <source>
        <dbReference type="Proteomes" id="UP000000851"/>
    </source>
</evidence>
<accession>C7QI86</accession>
<dbReference type="RefSeq" id="WP_015792860.1">
    <property type="nucleotide sequence ID" value="NC_013131.1"/>
</dbReference>
<protein>
    <submittedName>
        <fullName evidence="2">Uncharacterized protein</fullName>
    </submittedName>
</protein>
<feature type="transmembrane region" description="Helical" evidence="1">
    <location>
        <begin position="42"/>
        <end position="60"/>
    </location>
</feature>
<dbReference type="Pfam" id="PF06966">
    <property type="entry name" value="DUF1295"/>
    <property type="match status" value="1"/>
</dbReference>
<dbReference type="Proteomes" id="UP000000851">
    <property type="component" value="Chromosome"/>
</dbReference>
<proteinExistence type="predicted"/>
<keyword evidence="1" id="KW-0812">Transmembrane</keyword>
<feature type="transmembrane region" description="Helical" evidence="1">
    <location>
        <begin position="66"/>
        <end position="84"/>
    </location>
</feature>
<dbReference type="AlphaFoldDB" id="C7QI86"/>
<dbReference type="FunCoup" id="C7QI86">
    <property type="interactions" value="58"/>
</dbReference>
<evidence type="ECO:0000256" key="1">
    <source>
        <dbReference type="SAM" id="Phobius"/>
    </source>
</evidence>
<dbReference type="eggNOG" id="COG3752">
    <property type="taxonomic scope" value="Bacteria"/>
</dbReference>
<dbReference type="InParanoid" id="C7QI86"/>
<dbReference type="HOGENOM" id="CLU_043418_3_1_11"/>
<organism evidence="2 3">
    <name type="scientific">Catenulispora acidiphila (strain DSM 44928 / JCM 14897 / NBRC 102108 / NRRL B-24433 / ID139908)</name>
    <dbReference type="NCBI Taxonomy" id="479433"/>
    <lineage>
        <taxon>Bacteria</taxon>
        <taxon>Bacillati</taxon>
        <taxon>Actinomycetota</taxon>
        <taxon>Actinomycetes</taxon>
        <taxon>Catenulisporales</taxon>
        <taxon>Catenulisporaceae</taxon>
        <taxon>Catenulispora</taxon>
    </lineage>
</organism>
<name>C7QI86_CATAD</name>
<dbReference type="STRING" id="479433.Caci_4267"/>
<dbReference type="Gene3D" id="1.20.120.1630">
    <property type="match status" value="1"/>
</dbReference>
<dbReference type="PANTHER" id="PTHR32251:SF17">
    <property type="entry name" value="STEROID 5-ALPHA REDUCTASE C-TERMINAL DOMAIN-CONTAINING PROTEIN"/>
    <property type="match status" value="1"/>
</dbReference>
<gene>
    <name evidence="2" type="ordered locus">Caci_4267</name>
</gene>
<dbReference type="PROSITE" id="PS50244">
    <property type="entry name" value="S5A_REDUCTASE"/>
    <property type="match status" value="1"/>
</dbReference>
<sequence length="275" mass="29823" precursor="true">MQSESVGSFAAVSGVVLLVLVIVFSAVFVAGVARQRHRYVDAVWGSAFALAAVVTAAMTTEHGDGWRRWLLTLCTIVWGLRLSIHIARRGWGAPEDPRYAAMLGKARGNPTLVAYTKVYLLQAVLVWFISLPVQVGLVATGGSAWGVTPAVIGLLLWLLGISFEATGDYQLARFKADPANHGRLMSEGLWRYTRHPNYFGDACVWWGLFLIGAAAWPVPLTILSPALMTWLLTSGSGKPMVEAHLTNTRPGYADYVARTSGFIPRPPKRISGASD</sequence>